<dbReference type="PANTHER" id="PTHR24282:SF135">
    <property type="entry name" value="CYTOCHROME P450 709B2"/>
    <property type="match status" value="1"/>
</dbReference>
<dbReference type="PRINTS" id="PR00465">
    <property type="entry name" value="EP450IV"/>
</dbReference>
<evidence type="ECO:0000256" key="7">
    <source>
        <dbReference type="ARBA" id="ARBA00023002"/>
    </source>
</evidence>
<comment type="cofactor">
    <cofactor evidence="11">
        <name>heme</name>
        <dbReference type="ChEBI" id="CHEBI:30413"/>
    </cofactor>
</comment>
<evidence type="ECO:0000256" key="13">
    <source>
        <dbReference type="SAM" id="MobiDB-lite"/>
    </source>
</evidence>
<keyword evidence="6" id="KW-1133">Transmembrane helix</keyword>
<keyword evidence="7 12" id="KW-0560">Oxidoreductase</keyword>
<dbReference type="Gene3D" id="1.10.630.10">
    <property type="entry name" value="Cytochrome P450"/>
    <property type="match status" value="1"/>
</dbReference>
<dbReference type="InterPro" id="IPR002403">
    <property type="entry name" value="Cyt_P450_E_grp-IV"/>
</dbReference>
<dbReference type="GO" id="GO:0020037">
    <property type="term" value="F:heme binding"/>
    <property type="evidence" value="ECO:0007669"/>
    <property type="project" value="InterPro"/>
</dbReference>
<keyword evidence="9 12" id="KW-0503">Monooxygenase</keyword>
<evidence type="ECO:0000256" key="4">
    <source>
        <dbReference type="ARBA" id="ARBA00022692"/>
    </source>
</evidence>
<keyword evidence="10" id="KW-0472">Membrane</keyword>
<dbReference type="InterPro" id="IPR001128">
    <property type="entry name" value="Cyt_P450"/>
</dbReference>
<dbReference type="Pfam" id="PF00067">
    <property type="entry name" value="p450"/>
    <property type="match status" value="1"/>
</dbReference>
<reference evidence="14" key="2">
    <citation type="submission" date="2021-12" db="EMBL/GenBank/DDBJ databases">
        <title>Resequencing data analysis of finger millet.</title>
        <authorList>
            <person name="Hatakeyama M."/>
            <person name="Aluri S."/>
            <person name="Balachadran M.T."/>
            <person name="Sivarajan S.R."/>
            <person name="Poveda L."/>
            <person name="Shimizu-Inatsugi R."/>
            <person name="Schlapbach R."/>
            <person name="Sreeman S.M."/>
            <person name="Shimizu K.K."/>
        </authorList>
    </citation>
    <scope>NUCLEOTIDE SEQUENCE</scope>
</reference>
<dbReference type="PRINTS" id="PR00385">
    <property type="entry name" value="P450"/>
</dbReference>
<evidence type="ECO:0000256" key="9">
    <source>
        <dbReference type="ARBA" id="ARBA00023033"/>
    </source>
</evidence>
<evidence type="ECO:0000313" key="14">
    <source>
        <dbReference type="EMBL" id="GJN31595.1"/>
    </source>
</evidence>
<dbReference type="EMBL" id="BQKI01000082">
    <property type="protein sequence ID" value="GJN31595.1"/>
    <property type="molecule type" value="Genomic_DNA"/>
</dbReference>
<keyword evidence="4" id="KW-0812">Transmembrane</keyword>
<dbReference type="GO" id="GO:0005506">
    <property type="term" value="F:iron ion binding"/>
    <property type="evidence" value="ECO:0007669"/>
    <property type="project" value="InterPro"/>
</dbReference>
<evidence type="ECO:0000256" key="5">
    <source>
        <dbReference type="ARBA" id="ARBA00022723"/>
    </source>
</evidence>
<dbReference type="AlphaFoldDB" id="A0AAV5F9L2"/>
<dbReference type="GO" id="GO:0006629">
    <property type="term" value="P:lipid metabolic process"/>
    <property type="evidence" value="ECO:0007669"/>
    <property type="project" value="UniProtKB-ARBA"/>
</dbReference>
<dbReference type="EMBL" id="BQKI01000199">
    <property type="protein sequence ID" value="GJN40818.1"/>
    <property type="molecule type" value="Genomic_DNA"/>
</dbReference>
<dbReference type="InterPro" id="IPR036396">
    <property type="entry name" value="Cyt_P450_sf"/>
</dbReference>
<dbReference type="Proteomes" id="UP001054889">
    <property type="component" value="Unassembled WGS sequence"/>
</dbReference>
<feature type="region of interest" description="Disordered" evidence="13">
    <location>
        <begin position="1"/>
        <end position="25"/>
    </location>
</feature>
<evidence type="ECO:0000256" key="8">
    <source>
        <dbReference type="ARBA" id="ARBA00023004"/>
    </source>
</evidence>
<dbReference type="GO" id="GO:0016020">
    <property type="term" value="C:membrane"/>
    <property type="evidence" value="ECO:0007669"/>
    <property type="project" value="UniProtKB-SubCell"/>
</dbReference>
<comment type="caution">
    <text evidence="14">The sequence shown here is derived from an EMBL/GenBank/DDBJ whole genome shotgun (WGS) entry which is preliminary data.</text>
</comment>
<organism evidence="14 16">
    <name type="scientific">Eleusine coracana subsp. coracana</name>
    <dbReference type="NCBI Taxonomy" id="191504"/>
    <lineage>
        <taxon>Eukaryota</taxon>
        <taxon>Viridiplantae</taxon>
        <taxon>Streptophyta</taxon>
        <taxon>Embryophyta</taxon>
        <taxon>Tracheophyta</taxon>
        <taxon>Spermatophyta</taxon>
        <taxon>Magnoliopsida</taxon>
        <taxon>Liliopsida</taxon>
        <taxon>Poales</taxon>
        <taxon>Poaceae</taxon>
        <taxon>PACMAD clade</taxon>
        <taxon>Chloridoideae</taxon>
        <taxon>Cynodonteae</taxon>
        <taxon>Eleusininae</taxon>
        <taxon>Eleusine</taxon>
    </lineage>
</organism>
<evidence type="ECO:0000256" key="3">
    <source>
        <dbReference type="ARBA" id="ARBA00022617"/>
    </source>
</evidence>
<evidence type="ECO:0000256" key="1">
    <source>
        <dbReference type="ARBA" id="ARBA00004370"/>
    </source>
</evidence>
<keyword evidence="16" id="KW-1185">Reference proteome</keyword>
<dbReference type="SUPFAM" id="SSF48264">
    <property type="entry name" value="Cytochrome P450"/>
    <property type="match status" value="1"/>
</dbReference>
<evidence type="ECO:0000313" key="15">
    <source>
        <dbReference type="EMBL" id="GJN40818.1"/>
    </source>
</evidence>
<accession>A0AAV5F9L2</accession>
<evidence type="ECO:0000256" key="12">
    <source>
        <dbReference type="RuleBase" id="RU000461"/>
    </source>
</evidence>
<keyword evidence="3 11" id="KW-0349">Heme</keyword>
<dbReference type="InterPro" id="IPR017972">
    <property type="entry name" value="Cyt_P450_CS"/>
</dbReference>
<comment type="similarity">
    <text evidence="2 12">Belongs to the cytochrome P450 family.</text>
</comment>
<gene>
    <name evidence="14" type="primary">gb20011</name>
    <name evidence="15" type="synonym">gn00122</name>
    <name evidence="14" type="ORF">PR202_gb20011</name>
    <name evidence="15" type="ORF">PR202_gn00122</name>
</gene>
<protein>
    <submittedName>
        <fullName evidence="14">Uncharacterized protein</fullName>
    </submittedName>
</protein>
<dbReference type="PANTHER" id="PTHR24282">
    <property type="entry name" value="CYTOCHROME P450 FAMILY MEMBER"/>
    <property type="match status" value="1"/>
</dbReference>
<proteinExistence type="inferred from homology"/>
<keyword evidence="5 11" id="KW-0479">Metal-binding</keyword>
<name>A0AAV5F9L2_ELECO</name>
<evidence type="ECO:0000256" key="6">
    <source>
        <dbReference type="ARBA" id="ARBA00022989"/>
    </source>
</evidence>
<dbReference type="PROSITE" id="PS00086">
    <property type="entry name" value="CYTOCHROME_P450"/>
    <property type="match status" value="1"/>
</dbReference>
<dbReference type="InterPro" id="IPR050665">
    <property type="entry name" value="Cytochrome_P450_Monooxygen"/>
</dbReference>
<evidence type="ECO:0000256" key="10">
    <source>
        <dbReference type="ARBA" id="ARBA00023136"/>
    </source>
</evidence>
<feature type="compositionally biased region" description="Polar residues" evidence="13">
    <location>
        <begin position="7"/>
        <end position="25"/>
    </location>
</feature>
<reference evidence="14" key="1">
    <citation type="journal article" date="2018" name="DNA Res.">
        <title>Multiple hybrid de novo genome assembly of finger millet, an orphan allotetraploid crop.</title>
        <authorList>
            <person name="Hatakeyama M."/>
            <person name="Aluri S."/>
            <person name="Balachadran M.T."/>
            <person name="Sivarajan S.R."/>
            <person name="Patrignani A."/>
            <person name="Gruter S."/>
            <person name="Poveda L."/>
            <person name="Shimizu-Inatsugi R."/>
            <person name="Baeten J."/>
            <person name="Francoijs K.J."/>
            <person name="Nataraja K.N."/>
            <person name="Reddy Y.A.N."/>
            <person name="Phadnis S."/>
            <person name="Ravikumar R.L."/>
            <person name="Schlapbach R."/>
            <person name="Sreeman S.M."/>
            <person name="Shimizu K.K."/>
        </authorList>
    </citation>
    <scope>NUCLEOTIDE SEQUENCE</scope>
</reference>
<evidence type="ECO:0000313" key="16">
    <source>
        <dbReference type="Proteomes" id="UP001054889"/>
    </source>
</evidence>
<evidence type="ECO:0000256" key="2">
    <source>
        <dbReference type="ARBA" id="ARBA00010617"/>
    </source>
</evidence>
<comment type="subcellular location">
    <subcellularLocation>
        <location evidence="1">Membrane</location>
    </subcellularLocation>
</comment>
<keyword evidence="8 11" id="KW-0408">Iron</keyword>
<dbReference type="GO" id="GO:0016705">
    <property type="term" value="F:oxidoreductase activity, acting on paired donors, with incorporation or reduction of molecular oxygen"/>
    <property type="evidence" value="ECO:0007669"/>
    <property type="project" value="InterPro"/>
</dbReference>
<sequence>MLDQGVERSSIQQREQRNRSGVQQTVSELTADVISRTAFGSSYKEGKEAFHAQKQLLSLDHCHGNSPQCATARIQSRLTSKVSEYGDELPGAMLETCFTTEHGEKRDELVLTMDEIIDECKTFFFAGNDNTSHLLTWTMFLLSVYPEWQERLREEVLRECGKKNPTAEMLRRLKVMTMVLLELLRLYGPGIFMIRKPISDIRLGSLIIPKGNGIVIPIPMLHRDKEVWGDNANEFDPLRFEDGATKAAKIPQAFIAFSLGPRSCIGRNFAMLEAKSVMAMILQKFSFALSPTSDGEGFATAEIGTTEMIEQVEKQRTSTL</sequence>
<evidence type="ECO:0000256" key="11">
    <source>
        <dbReference type="PIRSR" id="PIRSR602403-1"/>
    </source>
</evidence>
<dbReference type="GO" id="GO:0004497">
    <property type="term" value="F:monooxygenase activity"/>
    <property type="evidence" value="ECO:0007669"/>
    <property type="project" value="UniProtKB-KW"/>
</dbReference>
<feature type="binding site" description="axial binding residue" evidence="11">
    <location>
        <position position="264"/>
    </location>
    <ligand>
        <name>heme</name>
        <dbReference type="ChEBI" id="CHEBI:30413"/>
    </ligand>
    <ligandPart>
        <name>Fe</name>
        <dbReference type="ChEBI" id="CHEBI:18248"/>
    </ligandPart>
</feature>